<evidence type="ECO:0000256" key="4">
    <source>
        <dbReference type="ARBA" id="ARBA00022989"/>
    </source>
</evidence>
<evidence type="ECO:0000256" key="11">
    <source>
        <dbReference type="SAM" id="MobiDB-lite"/>
    </source>
</evidence>
<feature type="transmembrane region" description="Helical" evidence="10">
    <location>
        <begin position="7"/>
        <end position="27"/>
    </location>
</feature>
<comment type="subcellular location">
    <subcellularLocation>
        <location evidence="1">Membrane</location>
        <topology evidence="1">Multi-pass membrane protein</topology>
    </subcellularLocation>
</comment>
<feature type="compositionally biased region" description="Polar residues" evidence="11">
    <location>
        <begin position="413"/>
        <end position="427"/>
    </location>
</feature>
<proteinExistence type="inferred from homology"/>
<dbReference type="InterPro" id="IPR039859">
    <property type="entry name" value="PFA4/ZDH16/20/ERF2-like"/>
</dbReference>
<dbReference type="PROSITE" id="PS50216">
    <property type="entry name" value="DHHC"/>
    <property type="match status" value="1"/>
</dbReference>
<evidence type="ECO:0000256" key="7">
    <source>
        <dbReference type="ARBA" id="ARBA00023288"/>
    </source>
</evidence>
<comment type="catalytic activity">
    <reaction evidence="9 10">
        <text>L-cysteinyl-[protein] + hexadecanoyl-CoA = S-hexadecanoyl-L-cysteinyl-[protein] + CoA</text>
        <dbReference type="Rhea" id="RHEA:36683"/>
        <dbReference type="Rhea" id="RHEA-COMP:10131"/>
        <dbReference type="Rhea" id="RHEA-COMP:11032"/>
        <dbReference type="ChEBI" id="CHEBI:29950"/>
        <dbReference type="ChEBI" id="CHEBI:57287"/>
        <dbReference type="ChEBI" id="CHEBI:57379"/>
        <dbReference type="ChEBI" id="CHEBI:74151"/>
        <dbReference type="EC" id="2.3.1.225"/>
    </reaction>
</comment>
<feature type="transmembrane region" description="Helical" evidence="10">
    <location>
        <begin position="47"/>
        <end position="69"/>
    </location>
</feature>
<dbReference type="Proteomes" id="UP000266861">
    <property type="component" value="Unassembled WGS sequence"/>
</dbReference>
<keyword evidence="3 10" id="KW-0812">Transmembrane</keyword>
<keyword evidence="14" id="KW-1185">Reference proteome</keyword>
<dbReference type="AlphaFoldDB" id="A0A397JK77"/>
<dbReference type="EMBL" id="PQFF01000024">
    <property type="protein sequence ID" value="RHZ88017.1"/>
    <property type="molecule type" value="Genomic_DNA"/>
</dbReference>
<feature type="transmembrane region" description="Helical" evidence="10">
    <location>
        <begin position="292"/>
        <end position="320"/>
    </location>
</feature>
<organism evidence="13 14">
    <name type="scientific">Diversispora epigaea</name>
    <dbReference type="NCBI Taxonomy" id="1348612"/>
    <lineage>
        <taxon>Eukaryota</taxon>
        <taxon>Fungi</taxon>
        <taxon>Fungi incertae sedis</taxon>
        <taxon>Mucoromycota</taxon>
        <taxon>Glomeromycotina</taxon>
        <taxon>Glomeromycetes</taxon>
        <taxon>Diversisporales</taxon>
        <taxon>Diversisporaceae</taxon>
        <taxon>Diversispora</taxon>
    </lineage>
</organism>
<dbReference type="OrthoDB" id="9909019at2759"/>
<evidence type="ECO:0000256" key="6">
    <source>
        <dbReference type="ARBA" id="ARBA00023139"/>
    </source>
</evidence>
<dbReference type="GO" id="GO:0019706">
    <property type="term" value="F:protein-cysteine S-palmitoyltransferase activity"/>
    <property type="evidence" value="ECO:0007669"/>
    <property type="project" value="UniProtKB-EC"/>
</dbReference>
<dbReference type="EC" id="2.3.1.225" evidence="10"/>
<gene>
    <name evidence="13" type="ORF">Glove_26g100</name>
</gene>
<evidence type="ECO:0000256" key="2">
    <source>
        <dbReference type="ARBA" id="ARBA00022679"/>
    </source>
</evidence>
<comment type="caution">
    <text evidence="13">The sequence shown here is derived from an EMBL/GenBank/DDBJ whole genome shotgun (WGS) entry which is preliminary data.</text>
</comment>
<keyword evidence="6" id="KW-0564">Palmitate</keyword>
<dbReference type="PANTHER" id="PTHR12246">
    <property type="entry name" value="PALMITOYLTRANSFERASE ZDHHC16"/>
    <property type="match status" value="1"/>
</dbReference>
<keyword evidence="5 10" id="KW-0472">Membrane</keyword>
<protein>
    <recommendedName>
        <fullName evidence="10">Palmitoyltransferase</fullName>
        <ecNumber evidence="10">2.3.1.225</ecNumber>
    </recommendedName>
</protein>
<dbReference type="Pfam" id="PF01529">
    <property type="entry name" value="DHHC"/>
    <property type="match status" value="1"/>
</dbReference>
<name>A0A397JK77_9GLOM</name>
<evidence type="ECO:0000259" key="12">
    <source>
        <dbReference type="Pfam" id="PF01529"/>
    </source>
</evidence>
<evidence type="ECO:0000256" key="5">
    <source>
        <dbReference type="ARBA" id="ARBA00023136"/>
    </source>
</evidence>
<evidence type="ECO:0000256" key="9">
    <source>
        <dbReference type="ARBA" id="ARBA00048048"/>
    </source>
</evidence>
<evidence type="ECO:0000256" key="3">
    <source>
        <dbReference type="ARBA" id="ARBA00022692"/>
    </source>
</evidence>
<keyword evidence="7" id="KW-0449">Lipoprotein</keyword>
<evidence type="ECO:0000313" key="14">
    <source>
        <dbReference type="Proteomes" id="UP000266861"/>
    </source>
</evidence>
<keyword evidence="4 10" id="KW-1133">Transmembrane helix</keyword>
<feature type="region of interest" description="Disordered" evidence="11">
    <location>
        <begin position="76"/>
        <end position="106"/>
    </location>
</feature>
<evidence type="ECO:0000256" key="1">
    <source>
        <dbReference type="ARBA" id="ARBA00004141"/>
    </source>
</evidence>
<reference evidence="13 14" key="1">
    <citation type="submission" date="2018-08" db="EMBL/GenBank/DDBJ databases">
        <title>Genome and evolution of the arbuscular mycorrhizal fungus Diversispora epigaea (formerly Glomus versiforme) and its bacterial endosymbionts.</title>
        <authorList>
            <person name="Sun X."/>
            <person name="Fei Z."/>
            <person name="Harrison M."/>
        </authorList>
    </citation>
    <scope>NUCLEOTIDE SEQUENCE [LARGE SCALE GENOMIC DNA]</scope>
    <source>
        <strain evidence="13 14">IT104</strain>
    </source>
</reference>
<dbReference type="InterPro" id="IPR001594">
    <property type="entry name" value="Palmitoyltrfase_DHHC"/>
</dbReference>
<dbReference type="STRING" id="1348612.A0A397JK77"/>
<feature type="compositionally biased region" description="Low complexity" evidence="11">
    <location>
        <begin position="85"/>
        <end position="105"/>
    </location>
</feature>
<comment type="domain">
    <text evidence="10">The DHHC domain is required for palmitoyltransferase activity.</text>
</comment>
<evidence type="ECO:0000256" key="10">
    <source>
        <dbReference type="RuleBase" id="RU079119"/>
    </source>
</evidence>
<keyword evidence="8 10" id="KW-0012">Acyltransferase</keyword>
<dbReference type="GO" id="GO:0016020">
    <property type="term" value="C:membrane"/>
    <property type="evidence" value="ECO:0007669"/>
    <property type="project" value="UniProtKB-SubCell"/>
</dbReference>
<sequence length="436" mass="50003">MTTLTLLVGKFMPIVVLSLVGYSYYVFVYRICIGPLIRENHQITQAVVYLVIFNILFFMVIISYFRILFRSPGSPLEPPKQKQKNNNNNNNNNNYNNNYNNNNNNRENINIKPTLKSSTIVSPTQQISSFTIHNFNPISNPNNSSNVGALDALLPMEVASIKNPPTAITTTTINIASSSSNETTMMQQNGTSTNIRIPMPSTFICKRDGRLRWCERCNYVKPDRCHHCSECDKCVLKMDHHCPWVNGCVGYYNYKFFYLFIIYTSIYADFIFFSTIPFVVDQLRDLNKDLDVQWITLLILGFIFGLLLTGFTIVHTIYILQNKTTIEGISSRSRTNHVRIQFDSENSLNYGIATTREGENLWNLGWKQNWKTIMGSKWWLWFVPIGDPPGDGMIYPYDPIIHNRLIEDAKIQSQPQDDNRTTSMIQQSGGGNSNQN</sequence>
<keyword evidence="2 10" id="KW-0808">Transferase</keyword>
<feature type="domain" description="Palmitoyltransferase DHHC" evidence="12">
    <location>
        <begin position="210"/>
        <end position="330"/>
    </location>
</feature>
<feature type="transmembrane region" description="Helical" evidence="10">
    <location>
        <begin position="256"/>
        <end position="280"/>
    </location>
</feature>
<evidence type="ECO:0000256" key="8">
    <source>
        <dbReference type="ARBA" id="ARBA00023315"/>
    </source>
</evidence>
<comment type="similarity">
    <text evidence="10">Belongs to the DHHC palmitoyltransferase family.</text>
</comment>
<accession>A0A397JK77</accession>
<feature type="region of interest" description="Disordered" evidence="11">
    <location>
        <begin position="413"/>
        <end position="436"/>
    </location>
</feature>
<evidence type="ECO:0000313" key="13">
    <source>
        <dbReference type="EMBL" id="RHZ88017.1"/>
    </source>
</evidence>